<name>A0A0F9K5Y8_9ZZZZ</name>
<dbReference type="AlphaFoldDB" id="A0A0F9K5Y8"/>
<evidence type="ECO:0000256" key="1">
    <source>
        <dbReference type="SAM" id="Phobius"/>
    </source>
</evidence>
<gene>
    <name evidence="2" type="ORF">LCGC14_1444350</name>
</gene>
<reference evidence="2" key="1">
    <citation type="journal article" date="2015" name="Nature">
        <title>Complex archaea that bridge the gap between prokaryotes and eukaryotes.</title>
        <authorList>
            <person name="Spang A."/>
            <person name="Saw J.H."/>
            <person name="Jorgensen S.L."/>
            <person name="Zaremba-Niedzwiedzka K."/>
            <person name="Martijn J."/>
            <person name="Lind A.E."/>
            <person name="van Eijk R."/>
            <person name="Schleper C."/>
            <person name="Guy L."/>
            <person name="Ettema T.J."/>
        </authorList>
    </citation>
    <scope>NUCLEOTIDE SEQUENCE</scope>
</reference>
<dbReference type="EMBL" id="LAZR01009884">
    <property type="protein sequence ID" value="KKM70071.1"/>
    <property type="molecule type" value="Genomic_DNA"/>
</dbReference>
<evidence type="ECO:0000313" key="2">
    <source>
        <dbReference type="EMBL" id="KKM70071.1"/>
    </source>
</evidence>
<accession>A0A0F9K5Y8</accession>
<organism evidence="2">
    <name type="scientific">marine sediment metagenome</name>
    <dbReference type="NCBI Taxonomy" id="412755"/>
    <lineage>
        <taxon>unclassified sequences</taxon>
        <taxon>metagenomes</taxon>
        <taxon>ecological metagenomes</taxon>
    </lineage>
</organism>
<protein>
    <submittedName>
        <fullName evidence="2">Uncharacterized protein</fullName>
    </submittedName>
</protein>
<sequence>MGNIRIPFLAGHSSRNIAFLVLIAVPVGNLLCESGNLLAVWLGFASHYFNQWFLVIGIVGVIGFGIALFRRRGVGDNTT</sequence>
<feature type="non-terminal residue" evidence="2">
    <location>
        <position position="79"/>
    </location>
</feature>
<keyword evidence="1" id="KW-0472">Membrane</keyword>
<feature type="transmembrane region" description="Helical" evidence="1">
    <location>
        <begin position="20"/>
        <end position="44"/>
    </location>
</feature>
<proteinExistence type="predicted"/>
<feature type="transmembrane region" description="Helical" evidence="1">
    <location>
        <begin position="50"/>
        <end position="69"/>
    </location>
</feature>
<comment type="caution">
    <text evidence="2">The sequence shown here is derived from an EMBL/GenBank/DDBJ whole genome shotgun (WGS) entry which is preliminary data.</text>
</comment>
<keyword evidence="1" id="KW-1133">Transmembrane helix</keyword>
<keyword evidence="1" id="KW-0812">Transmembrane</keyword>